<keyword evidence="1" id="KW-0732">Signal</keyword>
<evidence type="ECO:0000256" key="1">
    <source>
        <dbReference type="SAM" id="SignalP"/>
    </source>
</evidence>
<evidence type="ECO:0000313" key="3">
    <source>
        <dbReference type="Proteomes" id="UP000664698"/>
    </source>
</evidence>
<comment type="caution">
    <text evidence="2">The sequence shown here is derived from an EMBL/GenBank/DDBJ whole genome shotgun (WGS) entry which is preliminary data.</text>
</comment>
<evidence type="ECO:0008006" key="4">
    <source>
        <dbReference type="Google" id="ProtNLM"/>
    </source>
</evidence>
<organism evidence="2 3">
    <name type="scientific">Algoriphagus aestuariicola</name>
    <dbReference type="NCBI Taxonomy" id="1852016"/>
    <lineage>
        <taxon>Bacteria</taxon>
        <taxon>Pseudomonadati</taxon>
        <taxon>Bacteroidota</taxon>
        <taxon>Cytophagia</taxon>
        <taxon>Cytophagales</taxon>
        <taxon>Cyclobacteriaceae</taxon>
        <taxon>Algoriphagus</taxon>
    </lineage>
</organism>
<feature type="signal peptide" evidence="1">
    <location>
        <begin position="1"/>
        <end position="23"/>
    </location>
</feature>
<reference evidence="2 3" key="1">
    <citation type="submission" date="2021-03" db="EMBL/GenBank/DDBJ databases">
        <title>novel species isolated from a fishpond in China.</title>
        <authorList>
            <person name="Lu H."/>
            <person name="Cai Z."/>
        </authorList>
    </citation>
    <scope>NUCLEOTIDE SEQUENCE [LARGE SCALE GENOMIC DNA]</scope>
    <source>
        <strain evidence="2 3">JCM 31546</strain>
    </source>
</reference>
<gene>
    <name evidence="2" type="ORF">J0A67_02950</name>
</gene>
<proteinExistence type="predicted"/>
<sequence>MKKTVLMSAMMMAGLSLAVRATADVSRALTEVSMQEEQIQIKPDDLPTPVKQTIASDETLKEYPVAEAWQIKSVSGKVTYKVGFDNGTADKLWKTYDPQGKEITE</sequence>
<keyword evidence="3" id="KW-1185">Reference proteome</keyword>
<dbReference type="EMBL" id="JAFKCW010000001">
    <property type="protein sequence ID" value="MBN7799798.1"/>
    <property type="molecule type" value="Genomic_DNA"/>
</dbReference>
<dbReference type="Proteomes" id="UP000664698">
    <property type="component" value="Unassembled WGS sequence"/>
</dbReference>
<name>A0ABS3BKG1_9BACT</name>
<protein>
    <recommendedName>
        <fullName evidence="4">PepSY domain-containing protein</fullName>
    </recommendedName>
</protein>
<dbReference type="RefSeq" id="WP_206567774.1">
    <property type="nucleotide sequence ID" value="NZ_JAFKCW010000001.1"/>
</dbReference>
<evidence type="ECO:0000313" key="2">
    <source>
        <dbReference type="EMBL" id="MBN7799798.1"/>
    </source>
</evidence>
<feature type="chain" id="PRO_5046897184" description="PepSY domain-containing protein" evidence="1">
    <location>
        <begin position="24"/>
        <end position="105"/>
    </location>
</feature>
<accession>A0ABS3BKG1</accession>